<sequence length="3427" mass="404042">MKTTLFCSISFCNIIFFFLELSHEHFVGQSSNTHGASSVRDINFSEEKNLKSFEGKNNNNDNYASINHLYRKKPYMNRSLINLKNDLFRLEPISYIQRYYKRNMNRSDIFHDKKERGSKVYSNVSSFHSFIQEGKEEVEGFSIWGRNSVLDHIDVLRDNGTVVFSVQPHYLDIYTCKEAILFTTSFYKDLDKSPITKINEAIEKINEEIIKNEEQCLVGGKTDFDNLLIVLENAEKANVRKTLFDNTFNNYKNKKTNFYNCLKNKKNDYDKKINNIKNEIRKLLKNIECTRNMCETKSYVMNNNLYLLRVNEVKSTPIDLYLNRAKELLESSTKLVNPIRMKLGDNKNMYSVGYIHEEIKDIIKRYNFHLNHIEKGKEYIKRITQANNIPDKMKKDELIEKILESSKNFASFKYSNEMISKLDSLFIKNEEILNNLFNNIFNIFKKKYETYVDMKTIESKYTTVMNLSEHLLEYAMDVLKANPQKPIDPKANIDSEIVKLQMKINEKSNELDNAISEVNTLIIIMKSFYDVIMSEKASMDEMEKKELSLNNYIEKTYYILETSDIFKSKSNIINNNSRNISSKYKIIEGLKKYIDELNSLISDFKESQETLIKDDELKQNIKTNYLNNVKYIEENVTLINEIISLKQSITQGIADIDELNSLNLININDYINEKNISQEKVSNNLYKLYKGSFEELESELSYFLDTKYLFHEKKNVNELETILDSSNIECAKLDFMKSDNNINIINLLKTELNHLLSIKENIVKKLLNYIEQNIQNSSNKYTITYTDINNRMEDYKEEIESLEVYKHTIGNIQNEYILHLYENDKNALAVHNTSMQILQYKDTIQNIKNKISDDIKILKKYKIMNQDVLNYYENLDKKLKDNTYPNEMHTTSLVQKTEYITYEDKTISELEQEFNNNNEKLDNILQDINAMNLNINILQTLNIGINRCNTNNKNVEHLLNKKIELKNILNDQMRIIKNDDIIQDNEKENFLNVLKKEEEKLEKELDDIKLNNLKMNIHKLLNSYYDSKKNIESNDKINLDSFEKEKDSWVHFKSDIDSLYVEYNICNQKTHNTIKQQKNDIIELIYKRIKDINQEIIKKVDNYYSLSDKALTKLKSIHFNIDKEKYKNPKSQENIKLLENRVMILEKKINEDKDALIQIKNLSHDHFVKADNEIKKEKEEVDDEQTHYSEKRKVMGDIYKDIKKKLDELNNKKLIDITLNEANKIESEYERILIDDICEQITNKANKSDTIKEQIESYKKHIDYVDADVSKTSNDHHLNGDNIHDSFFYEDTLNYKAYFDKLKDIYENINKLTNESNGLKSDAHNNNTQVAKLKEINLQVFSNLGNIIKDVEKLENTLHELKDMYNVLETIDINQILKNIHNSMKESEEYSNKTKKIFEQSVNITNEFIKDVEILKTSINPNYESLNDDQIDDNIKSLLLKKEEISEKRKQVNKYITDIEYNKEQSALHLRYASRGIHAIDLFIKHEIINPSNGKNFDIIKVKEMINKTEQVSNEAIEYANKMDEKNKDIIKIENELYNLINNNIRSLNGAKYEKVRKQARNAINDINNIHSNIQTILTKSKEQLDEIKKQPNIKRQDDVLNNDKTRIAYITIQINNGRIEYNLLNILNMKHNIDTILNKAIGYMNDVSKSDQIVINIDSLNMNDIYNKDKDLLINILKEKQNMEAEYKKMNEMYNYLNEIEKEIIKHKKNYEIGIMEHIKKETNEKKKIYMESNNKSLTTLMNSFRSMFYNQYINDYNINENFEKHQNILNEIYNGFNESYNIINTKMSEIINDNLNYNEVKAIKEVAQIEYDKLNKKVDDLKKYFNNIKEQEMHRLIDYIKEKIFKLYIKCSEQRNIIEDSYNYITVKKQYIRNTEDVIFLLDSLNTIEKKNKSVENLEICANKEDIKNLFKHVIKLANFSGIIIISDTKTEITPENPLEDNVLLNLQLEFERKHEIASTSENDSDLELDHLSSYSDASIDNLKVYNNIRELYTYVTHILKYLDNIQKLKGDCNDLVKDCKELRGLSRELYELKIQITSLSDRENDISNNINIVSNKLNEIGAMQYNFEKYKEVFDNVEEYKTLDDTKNAYIVKKAEILKNVDINKTKEDLDRYFNDINKLEESLTLSSDEMEIKTIVQKSYNSFSDINKNINNIDKEMKTLIPKLDELLNEGHNIDISLYNFIIRNIQIKIGNDIKNIREQENDTNICFKYIQNNYNFIKSDISIFNKYDDYIKVDNYMSNNIDVVNKHNSLLSEHVINATNIIENIMTCIVQINKDTEMNFLEETKDNLLKLYENFKKEKNIINNNYKIVHFNKLKEIENSLETYNSISTNFNKISEAQNIGILKNEFNNIKTKINDKVKELVHVDSTLTLESIQTFNKLYGDVMSNIQDFYKYEDINNGELKKVKLYIENITNLLGRINTFIKELNKYQDENNVIDKYIEINKENNSYIIKLKEKANNLKKNFSNLLQNIKRNETELYNINSIKDDIMNMWKSVNNIKQKFSRNLPLKEKLFQMEKMLLDINNIMNETKRISNTDAYTNITLQDIENNKNKENNNMNIKTIDKLIDDIKIHNEKIQAEILIIDDAKRKVNEITDNINKAFTEITETNNNDNNGVIKSAKNIVDEATYLNNELDKFLLKLNELLSHNNNDIKDLDDEKLILKEELERQEKLKAQEEERKERERIEKEKQEKERLEREKQEEERKERERLEREKQEEERKEKERIEKEKQEKERLEREKQEEERKERERLEREKQEQQQKEEELKRQEQEKQAQLQKEEELKRQEQEKQAQLQKEEELKRQEQEKQAQLQKEEELKRQEQEKQAQLQKEEELKRQEQEKQAQLQKEEELKRQEQEKQEQQQKEELKRQEQEKQEQEQRNIQELEEQKKPEIINEALVKGDKILEGSDQRNMELSKPNISMDNTDNSPSSNSEIIESDDIDNSESIHTSHMSDIESTQTADINNLQSTQTVDINNPQSTQTADINNLQSTQTADINNLQSTQTADINNLQSTQTSDINNLQSTQTADINNLQSTQTSHRSNTHGQEISDIVDDQITHPSNIGKEKITHNDEISITSERNNISDVNDHSESSNIFENGDSTINTSTRDTSSTHDEAHISPSGNAYDRVVSDNKKSMGENIKDKLKIDESITTDEQIRLDDNSNIIRIDSTDQRDVSSHDSSNRDDDEISHVSSDIHMDSVGIHDSFDTGENADHRYNVNSVDSISSSDDYDTQKDFSSIINEGGNKEGHAENESKEYEFQTEQTHEEGTMNPNIYTISDFDGIKLNEEAKHKITEKLVDIYPSTYRTLDEPMETHGSNENFHMFGNPDVTEEDYTEKHDYDKHEDFNDERYSNHNKFDDFVYNAGGVVCCVLFFASIAFFSMDRSNKDECDFDTCEEVYNNDNLTNYADKEEIIEIVFDENEEKYF</sequence>
<evidence type="ECO:0000256" key="4">
    <source>
        <dbReference type="SAM" id="SignalP"/>
    </source>
</evidence>
<feature type="region of interest" description="Disordered" evidence="2">
    <location>
        <begin position="3221"/>
        <end position="3253"/>
    </location>
</feature>
<organism evidence="5">
    <name type="scientific">Plasmodium reichenowi</name>
    <dbReference type="NCBI Taxonomy" id="5854"/>
    <lineage>
        <taxon>Eukaryota</taxon>
        <taxon>Sar</taxon>
        <taxon>Alveolata</taxon>
        <taxon>Apicomplexa</taxon>
        <taxon>Aconoidasida</taxon>
        <taxon>Haemosporida</taxon>
        <taxon>Plasmodiidae</taxon>
        <taxon>Plasmodium</taxon>
        <taxon>Plasmodium (Laverania)</taxon>
    </lineage>
</organism>
<dbReference type="PANTHER" id="PTHR13270">
    <property type="entry name" value="PROTEIN C20ORF116-RELATED"/>
    <property type="match status" value="1"/>
</dbReference>
<evidence type="ECO:0000256" key="3">
    <source>
        <dbReference type="SAM" id="Phobius"/>
    </source>
</evidence>
<feature type="region of interest" description="Disordered" evidence="2">
    <location>
        <begin position="3170"/>
        <end position="3197"/>
    </location>
</feature>
<feature type="coiled-coil region" evidence="1">
    <location>
        <begin position="1799"/>
        <end position="1833"/>
    </location>
</feature>
<protein>
    <submittedName>
        <fullName evidence="5">Reticulocyte binding-like protein 2b</fullName>
    </submittedName>
</protein>
<evidence type="ECO:0000256" key="2">
    <source>
        <dbReference type="SAM" id="MobiDB-lite"/>
    </source>
</evidence>
<feature type="region of interest" description="Disordered" evidence="2">
    <location>
        <begin position="2675"/>
        <end position="2890"/>
    </location>
</feature>
<feature type="coiled-coil region" evidence="1">
    <location>
        <begin position="1295"/>
        <end position="1371"/>
    </location>
</feature>
<feature type="chain" id="PRO_5005366676" evidence="4">
    <location>
        <begin position="25"/>
        <end position="3427"/>
    </location>
</feature>
<feature type="transmembrane region" description="Helical" evidence="3">
    <location>
        <begin position="3361"/>
        <end position="3381"/>
    </location>
</feature>
<feature type="region of interest" description="Disordered" evidence="2">
    <location>
        <begin position="2916"/>
        <end position="2937"/>
    </location>
</feature>
<keyword evidence="3" id="KW-1133">Transmembrane helix</keyword>
<feature type="compositionally biased region" description="Basic and acidic residues" evidence="2">
    <location>
        <begin position="3170"/>
        <end position="3184"/>
    </location>
</feature>
<name>Q6YA79_PLARE</name>
<feature type="compositionally biased region" description="Polar residues" evidence="2">
    <location>
        <begin position="3092"/>
        <end position="3110"/>
    </location>
</feature>
<dbReference type="VEuPathDB" id="PlasmoDB:PRCDC_1334200"/>
<accession>Q6YA79</accession>
<proteinExistence type="predicted"/>
<gene>
    <name evidence="5" type="primary">RBL2b</name>
</gene>
<feature type="coiled-coil region" evidence="1">
    <location>
        <begin position="259"/>
        <end position="293"/>
    </location>
</feature>
<feature type="coiled-coil region" evidence="1">
    <location>
        <begin position="490"/>
        <end position="517"/>
    </location>
</feature>
<feature type="coiled-coil region" evidence="1">
    <location>
        <begin position="1128"/>
        <end position="1155"/>
    </location>
</feature>
<feature type="region of interest" description="Disordered" evidence="2">
    <location>
        <begin position="3081"/>
        <end position="3129"/>
    </location>
</feature>
<feature type="coiled-coil region" evidence="1">
    <location>
        <begin position="1516"/>
        <end position="1543"/>
    </location>
</feature>
<feature type="compositionally biased region" description="Low complexity" evidence="2">
    <location>
        <begin position="2927"/>
        <end position="2936"/>
    </location>
</feature>
<keyword evidence="1" id="KW-0175">Coiled coil</keyword>
<keyword evidence="3" id="KW-0472">Membrane</keyword>
<feature type="coiled-coil region" evidence="1">
    <location>
        <begin position="2283"/>
        <end position="2310"/>
    </location>
</feature>
<feature type="coiled-coil region" evidence="1">
    <location>
        <begin position="2416"/>
        <end position="2481"/>
    </location>
</feature>
<reference evidence="5" key="1">
    <citation type="journal article" date="2004" name="Mol. Biochem. Parasitol.">
        <title>Rapid evolution of an erythrocyte invasion gene family: the Plasmodium reichenowi Reticulocyte Binding Like (RBL) genes.</title>
        <authorList>
            <person name="Rayner J.C."/>
            <person name="Huber C.S."/>
            <person name="Galinski M.R."/>
            <person name="Barnwell J.W."/>
        </authorList>
    </citation>
    <scope>NUCLEOTIDE SEQUENCE</scope>
</reference>
<feature type="coiled-coil region" evidence="1">
    <location>
        <begin position="1674"/>
        <end position="1701"/>
    </location>
</feature>
<dbReference type="EMBL" id="AY166677">
    <property type="protein sequence ID" value="AAO38039.1"/>
    <property type="molecule type" value="Genomic_DNA"/>
</dbReference>
<evidence type="ECO:0000256" key="1">
    <source>
        <dbReference type="SAM" id="Coils"/>
    </source>
</evidence>
<keyword evidence="3" id="KW-0812">Transmembrane</keyword>
<evidence type="ECO:0000313" key="5">
    <source>
        <dbReference type="EMBL" id="AAO38039.1"/>
    </source>
</evidence>
<dbReference type="PANTHER" id="PTHR13270:SF14">
    <property type="entry name" value="SEX DETERMINATION AND DOSAGE COMPENSATION PROTEIN SDC-2"/>
    <property type="match status" value="1"/>
</dbReference>
<feature type="signal peptide" evidence="4">
    <location>
        <begin position="1"/>
        <end position="24"/>
    </location>
</feature>
<dbReference type="VEuPathDB" id="PlasmoDB:PRG01_1337300"/>
<keyword evidence="4" id="KW-0732">Signal</keyword>